<reference evidence="1" key="2">
    <citation type="journal article" date="2015" name="Data Brief">
        <title>Shoot transcriptome of the giant reed, Arundo donax.</title>
        <authorList>
            <person name="Barrero R.A."/>
            <person name="Guerrero F.D."/>
            <person name="Moolhuijzen P."/>
            <person name="Goolsby J.A."/>
            <person name="Tidwell J."/>
            <person name="Bellgard S.E."/>
            <person name="Bellgard M.I."/>
        </authorList>
    </citation>
    <scope>NUCLEOTIDE SEQUENCE</scope>
    <source>
        <tissue evidence="1">Shoot tissue taken approximately 20 cm above the soil surface</tissue>
    </source>
</reference>
<protein>
    <submittedName>
        <fullName evidence="1">Uncharacterized protein</fullName>
    </submittedName>
</protein>
<reference evidence="1" key="1">
    <citation type="submission" date="2014-09" db="EMBL/GenBank/DDBJ databases">
        <authorList>
            <person name="Magalhaes I.L.F."/>
            <person name="Oliveira U."/>
            <person name="Santos F.R."/>
            <person name="Vidigal T.H.D.A."/>
            <person name="Brescovit A.D."/>
            <person name="Santos A.J."/>
        </authorList>
    </citation>
    <scope>NUCLEOTIDE SEQUENCE</scope>
    <source>
        <tissue evidence="1">Shoot tissue taken approximately 20 cm above the soil surface</tissue>
    </source>
</reference>
<accession>A0A0A9BA88</accession>
<proteinExistence type="predicted"/>
<sequence>MVSTQLQVQASQL</sequence>
<evidence type="ECO:0000313" key="1">
    <source>
        <dbReference type="EMBL" id="JAD56222.1"/>
    </source>
</evidence>
<name>A0A0A9BA88_ARUDO</name>
<dbReference type="EMBL" id="GBRH01241673">
    <property type="protein sequence ID" value="JAD56222.1"/>
    <property type="molecule type" value="Transcribed_RNA"/>
</dbReference>
<organism evidence="1">
    <name type="scientific">Arundo donax</name>
    <name type="common">Giant reed</name>
    <name type="synonym">Donax arundinaceus</name>
    <dbReference type="NCBI Taxonomy" id="35708"/>
    <lineage>
        <taxon>Eukaryota</taxon>
        <taxon>Viridiplantae</taxon>
        <taxon>Streptophyta</taxon>
        <taxon>Embryophyta</taxon>
        <taxon>Tracheophyta</taxon>
        <taxon>Spermatophyta</taxon>
        <taxon>Magnoliopsida</taxon>
        <taxon>Liliopsida</taxon>
        <taxon>Poales</taxon>
        <taxon>Poaceae</taxon>
        <taxon>PACMAD clade</taxon>
        <taxon>Arundinoideae</taxon>
        <taxon>Arundineae</taxon>
        <taxon>Arundo</taxon>
    </lineage>
</organism>